<evidence type="ECO:0000313" key="3">
    <source>
        <dbReference type="Proteomes" id="UP000515465"/>
    </source>
</evidence>
<accession>A0A7G6SMC7</accession>
<organism evidence="2 3">
    <name type="scientific">Mesorhizobium huakuii</name>
    <dbReference type="NCBI Taxonomy" id="28104"/>
    <lineage>
        <taxon>Bacteria</taxon>
        <taxon>Pseudomonadati</taxon>
        <taxon>Pseudomonadota</taxon>
        <taxon>Alphaproteobacteria</taxon>
        <taxon>Hyphomicrobiales</taxon>
        <taxon>Phyllobacteriaceae</taxon>
        <taxon>Mesorhizobium</taxon>
    </lineage>
</organism>
<dbReference type="Gene3D" id="1.10.10.60">
    <property type="entry name" value="Homeodomain-like"/>
    <property type="match status" value="1"/>
</dbReference>
<gene>
    <name evidence="2" type="ORF">HB778_02455</name>
</gene>
<name>A0A7G6SMC7_9HYPH</name>
<sequence>MTLAHTPARETSRPGNRTGKGYFTAGNPGKTTGYRSEIAVPLAEAGITQAAIAAEVGCDARTVERWRAKYPEFRAALVRGLQARAASQAAEAQRQAAEAGRPAHEAALALRELVEEAHRLASAKPPEVPADADEHLRRLSERRAARQATAGHEEPQEPQEWQGEAWQDGEPVELDDPRAAW</sequence>
<feature type="region of interest" description="Disordered" evidence="1">
    <location>
        <begin position="1"/>
        <end position="30"/>
    </location>
</feature>
<evidence type="ECO:0000256" key="1">
    <source>
        <dbReference type="SAM" id="MobiDB-lite"/>
    </source>
</evidence>
<evidence type="ECO:0000313" key="2">
    <source>
        <dbReference type="EMBL" id="QND55659.1"/>
    </source>
</evidence>
<dbReference type="Proteomes" id="UP000515465">
    <property type="component" value="Chromosome"/>
</dbReference>
<proteinExistence type="predicted"/>
<dbReference type="AlphaFoldDB" id="A0A7G6SMC7"/>
<dbReference type="Pfam" id="PF13384">
    <property type="entry name" value="HTH_23"/>
    <property type="match status" value="1"/>
</dbReference>
<protein>
    <submittedName>
        <fullName evidence="2">Helix-turn-helix domain-containing protein</fullName>
    </submittedName>
</protein>
<feature type="region of interest" description="Disordered" evidence="1">
    <location>
        <begin position="121"/>
        <end position="181"/>
    </location>
</feature>
<reference evidence="3" key="1">
    <citation type="journal article" date="2020" name="Mol. Plant Microbe">
        <title>Rhizobial microsymbionts of the narrowly endemic Oxytropis species growing in Kamchatka are characterized by significant genetic diversity and possess a set of genes that are associated with T3SS and T6SS secretion systems and can affect the development of symbiosis.</title>
        <authorList>
            <person name="Safronova V."/>
            <person name="Guro P."/>
            <person name="Sazanova A."/>
            <person name="Kuznetsova I."/>
            <person name="Belimov A."/>
            <person name="Yakubov V."/>
            <person name="Chirak E."/>
            <person name="Afonin A."/>
            <person name="Gogolev Y."/>
            <person name="Andronov E."/>
            <person name="Tikhonovich I."/>
        </authorList>
    </citation>
    <scope>NUCLEOTIDE SEQUENCE [LARGE SCALE GENOMIC DNA]</scope>
    <source>
        <strain evidence="3">583</strain>
    </source>
</reference>
<dbReference type="EMBL" id="CP050296">
    <property type="protein sequence ID" value="QND55659.1"/>
    <property type="molecule type" value="Genomic_DNA"/>
</dbReference>
<feature type="compositionally biased region" description="Basic and acidic residues" evidence="1">
    <location>
        <begin position="132"/>
        <end position="144"/>
    </location>
</feature>